<dbReference type="InterPro" id="IPR002081">
    <property type="entry name" value="Cryptochrome/DNA_photolyase_1"/>
</dbReference>
<feature type="domain" description="Photolyase/cryptochrome alpha/beta" evidence="7">
    <location>
        <begin position="2"/>
        <end position="132"/>
    </location>
</feature>
<dbReference type="PANTHER" id="PTHR11455:SF9">
    <property type="entry name" value="CRYPTOCHROME CIRCADIAN CLOCK 5 ISOFORM X1"/>
    <property type="match status" value="1"/>
</dbReference>
<dbReference type="InterPro" id="IPR014729">
    <property type="entry name" value="Rossmann-like_a/b/a_fold"/>
</dbReference>
<dbReference type="PRINTS" id="PR00147">
    <property type="entry name" value="DNAPHOTLYASE"/>
</dbReference>
<reference evidence="9" key="1">
    <citation type="journal article" date="2019" name="Int. J. Syst. Evol. Microbiol.">
        <title>The Global Catalogue of Microorganisms (GCM) 10K type strain sequencing project: providing services to taxonomists for standard genome sequencing and annotation.</title>
        <authorList>
            <consortium name="The Broad Institute Genomics Platform"/>
            <consortium name="The Broad Institute Genome Sequencing Center for Infectious Disease"/>
            <person name="Wu L."/>
            <person name="Ma J."/>
        </authorList>
    </citation>
    <scope>NUCLEOTIDE SEQUENCE [LARGE SCALE GENOMIC DNA]</scope>
    <source>
        <strain evidence="9">JCM 5067</strain>
    </source>
</reference>
<comment type="similarity">
    <text evidence="5">Belongs to the DNA photolyase family.</text>
</comment>
<keyword evidence="9" id="KW-1185">Reference proteome</keyword>
<dbReference type="InterPro" id="IPR006050">
    <property type="entry name" value="DNA_photolyase_N"/>
</dbReference>
<evidence type="ECO:0000259" key="7">
    <source>
        <dbReference type="PROSITE" id="PS51645"/>
    </source>
</evidence>
<feature type="region of interest" description="Disordered" evidence="6">
    <location>
        <begin position="173"/>
        <end position="196"/>
    </location>
</feature>
<dbReference type="Pfam" id="PF00875">
    <property type="entry name" value="DNA_photolyase"/>
    <property type="match status" value="1"/>
</dbReference>
<gene>
    <name evidence="8" type="ORF">GCM10010394_03800</name>
</gene>
<dbReference type="InterPro" id="IPR005101">
    <property type="entry name" value="Cryptochr/Photolyase_FAD-bd"/>
</dbReference>
<dbReference type="RefSeq" id="WP_344069047.1">
    <property type="nucleotide sequence ID" value="NZ_BAAACA010000003.1"/>
</dbReference>
<keyword evidence="3 5" id="KW-0274">FAD</keyword>
<dbReference type="Gene3D" id="1.10.579.10">
    <property type="entry name" value="DNA Cyclobutane Dipyrimidine Photolyase, subunit A, domain 3"/>
    <property type="match status" value="1"/>
</dbReference>
<accession>A0ABP3PY38</accession>
<dbReference type="Pfam" id="PF03441">
    <property type="entry name" value="FAD_binding_7"/>
    <property type="match status" value="1"/>
</dbReference>
<dbReference type="InterPro" id="IPR036134">
    <property type="entry name" value="Crypto/Photolyase_FAD-like_sf"/>
</dbReference>
<keyword evidence="2 5" id="KW-0285">Flavoprotein</keyword>
<dbReference type="PANTHER" id="PTHR11455">
    <property type="entry name" value="CRYPTOCHROME"/>
    <property type="match status" value="1"/>
</dbReference>
<evidence type="ECO:0000256" key="4">
    <source>
        <dbReference type="ARBA" id="ARBA00022991"/>
    </source>
</evidence>
<keyword evidence="4 5" id="KW-0157">Chromophore</keyword>
<dbReference type="PROSITE" id="PS00394">
    <property type="entry name" value="DNA_PHOTOLYASES_1_1"/>
    <property type="match status" value="1"/>
</dbReference>
<comment type="cofactor">
    <cofactor evidence="1">
        <name>FAD</name>
        <dbReference type="ChEBI" id="CHEBI:57692"/>
    </cofactor>
</comment>
<evidence type="ECO:0000256" key="3">
    <source>
        <dbReference type="ARBA" id="ARBA00022827"/>
    </source>
</evidence>
<evidence type="ECO:0000256" key="5">
    <source>
        <dbReference type="RuleBase" id="RU004182"/>
    </source>
</evidence>
<proteinExistence type="inferred from homology"/>
<evidence type="ECO:0000256" key="1">
    <source>
        <dbReference type="ARBA" id="ARBA00001974"/>
    </source>
</evidence>
<organism evidence="8 9">
    <name type="scientific">Streptomyces crystallinus</name>
    <dbReference type="NCBI Taxonomy" id="68191"/>
    <lineage>
        <taxon>Bacteria</taxon>
        <taxon>Bacillati</taxon>
        <taxon>Actinomycetota</taxon>
        <taxon>Actinomycetes</taxon>
        <taxon>Kitasatosporales</taxon>
        <taxon>Streptomycetaceae</taxon>
        <taxon>Streptomyces</taxon>
    </lineage>
</organism>
<dbReference type="InterPro" id="IPR018394">
    <property type="entry name" value="DNA_photolyase_1_CS_C"/>
</dbReference>
<dbReference type="Gene3D" id="1.25.40.80">
    <property type="match status" value="1"/>
</dbReference>
<evidence type="ECO:0000256" key="2">
    <source>
        <dbReference type="ARBA" id="ARBA00022630"/>
    </source>
</evidence>
<dbReference type="EMBL" id="BAAACA010000003">
    <property type="protein sequence ID" value="GAA0578498.1"/>
    <property type="molecule type" value="Genomic_DNA"/>
</dbReference>
<evidence type="ECO:0000313" key="9">
    <source>
        <dbReference type="Proteomes" id="UP001500668"/>
    </source>
</evidence>
<dbReference type="Proteomes" id="UP001500668">
    <property type="component" value="Unassembled WGS sequence"/>
</dbReference>
<evidence type="ECO:0000313" key="8">
    <source>
        <dbReference type="EMBL" id="GAA0578498.1"/>
    </source>
</evidence>
<dbReference type="SUPFAM" id="SSF52425">
    <property type="entry name" value="Cryptochrome/photolyase, N-terminal domain"/>
    <property type="match status" value="1"/>
</dbReference>
<dbReference type="InterPro" id="IPR036155">
    <property type="entry name" value="Crypto/Photolyase_N_sf"/>
</dbReference>
<sequence length="450" mass="49517">MTVSVVLFTADLRLHDNPALHAAVREADEVVPLFVYDDGVRAAGFDAPNRRAFLADCLADLDAGLRARGGRLVVRSGEVVAQVCAVVAETGAERVHVAGGPSAYAVRRENALRGALGADALVVHDAVVTALAPGAVTPAGNDHYAVFTPYLRRWTQQGVREVVPLPRRVRVPELGSAEPRPREEVTGTSPGLMEGGEKAGRARLKAWLSSGLAGYEKGHDDLAADATSRLSPFLHFGALSATELVHLARREASSGAEAFVRQLAWRDFHHQVLAARPQAAHTDYRARGDRWRHDEREIEAWRTGRTGYPLVDAAMRQLAHEGWMHNRGRMLAASFLTKTLYADWRVGARHFLDLLVDGDIANNQLNWQWMAGTGTDTRPNRILNPVVQGKRLDPRGTYVRRWIPELASVPDRHIHEPWNLPPTEAADGYPAPLVELGEGRERFERARGLV</sequence>
<dbReference type="PROSITE" id="PS51645">
    <property type="entry name" value="PHR_CRY_ALPHA_BETA"/>
    <property type="match status" value="1"/>
</dbReference>
<evidence type="ECO:0000256" key="6">
    <source>
        <dbReference type="SAM" id="MobiDB-lite"/>
    </source>
</evidence>
<protein>
    <submittedName>
        <fullName evidence="8">Deoxyribodipyrimidine photo-lyase</fullName>
    </submittedName>
</protein>
<dbReference type="SUPFAM" id="SSF48173">
    <property type="entry name" value="Cryptochrome/photolyase FAD-binding domain"/>
    <property type="match status" value="1"/>
</dbReference>
<name>A0ABP3PY38_9ACTN</name>
<dbReference type="Gene3D" id="3.40.50.620">
    <property type="entry name" value="HUPs"/>
    <property type="match status" value="1"/>
</dbReference>
<dbReference type="PROSITE" id="PS00691">
    <property type="entry name" value="DNA_PHOTOLYASES_1_2"/>
    <property type="match status" value="1"/>
</dbReference>
<comment type="caution">
    <text evidence="8">The sequence shown here is derived from an EMBL/GenBank/DDBJ whole genome shotgun (WGS) entry which is preliminary data.</text>
</comment>